<dbReference type="Gene3D" id="3.40.50.300">
    <property type="entry name" value="P-loop containing nucleotide triphosphate hydrolases"/>
    <property type="match status" value="1"/>
</dbReference>
<dbReference type="InterPro" id="IPR027417">
    <property type="entry name" value="P-loop_NTPase"/>
</dbReference>
<evidence type="ECO:0000259" key="4">
    <source>
        <dbReference type="PROSITE" id="PS50893"/>
    </source>
</evidence>
<dbReference type="RefSeq" id="WP_322423472.1">
    <property type="nucleotide sequence ID" value="NZ_JAXQPW010000001.1"/>
</dbReference>
<dbReference type="InterPro" id="IPR050166">
    <property type="entry name" value="ABC_transporter_ATP-bind"/>
</dbReference>
<dbReference type="PROSITE" id="PS00211">
    <property type="entry name" value="ABC_TRANSPORTER_1"/>
    <property type="match status" value="1"/>
</dbReference>
<accession>A0ABU5K931</accession>
<keyword evidence="1" id="KW-0813">Transport</keyword>
<dbReference type="PANTHER" id="PTHR42788">
    <property type="entry name" value="TAURINE IMPORT ATP-BINDING PROTEIN-RELATED"/>
    <property type="match status" value="1"/>
</dbReference>
<dbReference type="PANTHER" id="PTHR42788:SF13">
    <property type="entry name" value="ALIPHATIC SULFONATES IMPORT ATP-BINDING PROTEIN SSUB"/>
    <property type="match status" value="1"/>
</dbReference>
<comment type="caution">
    <text evidence="5">The sequence shown here is derived from an EMBL/GenBank/DDBJ whole genome shotgun (WGS) entry which is preliminary data.</text>
</comment>
<dbReference type="InterPro" id="IPR003439">
    <property type="entry name" value="ABC_transporter-like_ATP-bd"/>
</dbReference>
<sequence length="270" mass="29383">MSQELVTRRGTIAVHDVVKRFDGGVLAVDRVSLDVRPGEFVSLIGPSGCGKSTLLRLMAGLLPLTEGRIEINGTEVTDARQDVALMFQKPTLLPWRTTLQNAMLPAALQGKADRAAEDRAMQLLDLVGLAGFEHTYPRHLSGGMQQRVALARLLMVGAEVLLLDEPFAAVDQITRERLNLELLKIHERTAATSVLVTHNLTEALLLADRVVVMSPRPGRISDVIDVPFARPRVAEMAMEPEFQELVLRAHAGLHGPGSSDVATKEDARGV</sequence>
<evidence type="ECO:0000313" key="5">
    <source>
        <dbReference type="EMBL" id="MDZ5661115.1"/>
    </source>
</evidence>
<dbReference type="InterPro" id="IPR003593">
    <property type="entry name" value="AAA+_ATPase"/>
</dbReference>
<dbReference type="Proteomes" id="UP001291999">
    <property type="component" value="Unassembled WGS sequence"/>
</dbReference>
<evidence type="ECO:0000256" key="2">
    <source>
        <dbReference type="ARBA" id="ARBA00022741"/>
    </source>
</evidence>
<dbReference type="PROSITE" id="PS50893">
    <property type="entry name" value="ABC_TRANSPORTER_2"/>
    <property type="match status" value="1"/>
</dbReference>
<dbReference type="Pfam" id="PF00005">
    <property type="entry name" value="ABC_tran"/>
    <property type="match status" value="1"/>
</dbReference>
<keyword evidence="6" id="KW-1185">Reference proteome</keyword>
<evidence type="ECO:0000313" key="6">
    <source>
        <dbReference type="Proteomes" id="UP001291999"/>
    </source>
</evidence>
<dbReference type="CDD" id="cd03293">
    <property type="entry name" value="ABC_NrtD_SsuB_transporters"/>
    <property type="match status" value="1"/>
</dbReference>
<evidence type="ECO:0000256" key="1">
    <source>
        <dbReference type="ARBA" id="ARBA00022448"/>
    </source>
</evidence>
<dbReference type="GO" id="GO:0005524">
    <property type="term" value="F:ATP binding"/>
    <property type="evidence" value="ECO:0007669"/>
    <property type="project" value="UniProtKB-KW"/>
</dbReference>
<dbReference type="EMBL" id="JAXQPW010000001">
    <property type="protein sequence ID" value="MDZ5661115.1"/>
    <property type="molecule type" value="Genomic_DNA"/>
</dbReference>
<reference evidence="5 6" key="1">
    <citation type="submission" date="2023-11" db="EMBL/GenBank/DDBJ databases">
        <title>Novel species in genus Nocardioides.</title>
        <authorList>
            <person name="Zhou H."/>
        </authorList>
    </citation>
    <scope>NUCLEOTIDE SEQUENCE [LARGE SCALE GENOMIC DNA]</scope>
    <source>
        <strain evidence="5 6">S-58</strain>
    </source>
</reference>
<protein>
    <submittedName>
        <fullName evidence="5">ABC transporter ATP-binding protein</fullName>
    </submittedName>
</protein>
<proteinExistence type="predicted"/>
<dbReference type="SMART" id="SM00382">
    <property type="entry name" value="AAA"/>
    <property type="match status" value="1"/>
</dbReference>
<gene>
    <name evidence="5" type="ORF">SFC79_05005</name>
</gene>
<dbReference type="SUPFAM" id="SSF52540">
    <property type="entry name" value="P-loop containing nucleoside triphosphate hydrolases"/>
    <property type="match status" value="1"/>
</dbReference>
<keyword evidence="3 5" id="KW-0067">ATP-binding</keyword>
<evidence type="ECO:0000256" key="3">
    <source>
        <dbReference type="ARBA" id="ARBA00022840"/>
    </source>
</evidence>
<feature type="domain" description="ABC transporter" evidence="4">
    <location>
        <begin position="12"/>
        <end position="240"/>
    </location>
</feature>
<keyword evidence="2" id="KW-0547">Nucleotide-binding</keyword>
<name>A0ABU5K931_9ACTN</name>
<organism evidence="5 6">
    <name type="scientific">Nocardioides renjunii</name>
    <dbReference type="NCBI Taxonomy" id="3095075"/>
    <lineage>
        <taxon>Bacteria</taxon>
        <taxon>Bacillati</taxon>
        <taxon>Actinomycetota</taxon>
        <taxon>Actinomycetes</taxon>
        <taxon>Propionibacteriales</taxon>
        <taxon>Nocardioidaceae</taxon>
        <taxon>Nocardioides</taxon>
    </lineage>
</organism>
<dbReference type="InterPro" id="IPR017871">
    <property type="entry name" value="ABC_transporter-like_CS"/>
</dbReference>